<gene>
    <name evidence="1" type="ORF">NLG97_g7095</name>
</gene>
<sequence length="88" mass="10115">MSDLPPLEQTRWCNRQHDLINAAIDVEDFNNALRLIDNGFAKVVAWEGFEFWLPFLWSSKAIALKGLGRDAEAEEAMNKAKEHQSRNE</sequence>
<name>A0ACC1QNB8_9HYPO</name>
<dbReference type="EMBL" id="JANAKD010001038">
    <property type="protein sequence ID" value="KAJ3484295.1"/>
    <property type="molecule type" value="Genomic_DNA"/>
</dbReference>
<organism evidence="1 2">
    <name type="scientific">Lecanicillium saksenae</name>
    <dbReference type="NCBI Taxonomy" id="468837"/>
    <lineage>
        <taxon>Eukaryota</taxon>
        <taxon>Fungi</taxon>
        <taxon>Dikarya</taxon>
        <taxon>Ascomycota</taxon>
        <taxon>Pezizomycotina</taxon>
        <taxon>Sordariomycetes</taxon>
        <taxon>Hypocreomycetidae</taxon>
        <taxon>Hypocreales</taxon>
        <taxon>Cordycipitaceae</taxon>
        <taxon>Lecanicillium</taxon>
    </lineage>
</organism>
<protein>
    <submittedName>
        <fullName evidence="1">Uncharacterized protein</fullName>
    </submittedName>
</protein>
<dbReference type="Proteomes" id="UP001148737">
    <property type="component" value="Unassembled WGS sequence"/>
</dbReference>
<comment type="caution">
    <text evidence="1">The sequence shown here is derived from an EMBL/GenBank/DDBJ whole genome shotgun (WGS) entry which is preliminary data.</text>
</comment>
<evidence type="ECO:0000313" key="1">
    <source>
        <dbReference type="EMBL" id="KAJ3484295.1"/>
    </source>
</evidence>
<evidence type="ECO:0000313" key="2">
    <source>
        <dbReference type="Proteomes" id="UP001148737"/>
    </source>
</evidence>
<proteinExistence type="predicted"/>
<accession>A0ACC1QNB8</accession>
<keyword evidence="2" id="KW-1185">Reference proteome</keyword>
<reference evidence="1" key="1">
    <citation type="submission" date="2022-07" db="EMBL/GenBank/DDBJ databases">
        <title>Genome Sequence of Lecanicillium saksenae.</title>
        <authorList>
            <person name="Buettner E."/>
        </authorList>
    </citation>
    <scope>NUCLEOTIDE SEQUENCE</scope>
    <source>
        <strain evidence="1">VT-O1</strain>
    </source>
</reference>